<feature type="region of interest" description="Disordered" evidence="1">
    <location>
        <begin position="1"/>
        <end position="105"/>
    </location>
</feature>
<evidence type="ECO:0000313" key="3">
    <source>
        <dbReference type="Ensembl" id="ENSRFEP00010002549.1"/>
    </source>
</evidence>
<feature type="compositionally biased region" description="Basic residues" evidence="1">
    <location>
        <begin position="9"/>
        <end position="19"/>
    </location>
</feature>
<dbReference type="FunFam" id="1.10.10.1210:FF:000001">
    <property type="entry name" value="melanoma-associated antigen D1"/>
    <property type="match status" value="1"/>
</dbReference>
<dbReference type="SMART" id="SM01392">
    <property type="entry name" value="MAGE_N"/>
    <property type="match status" value="1"/>
</dbReference>
<dbReference type="InterPro" id="IPR002190">
    <property type="entry name" value="MHD_dom"/>
</dbReference>
<dbReference type="Ensembl" id="ENSRFET00010002800.1">
    <property type="protein sequence ID" value="ENSRFEP00010002549.1"/>
    <property type="gene ID" value="ENSRFEG00010001838.1"/>
</dbReference>
<reference evidence="3" key="5">
    <citation type="submission" date="2025-09" db="UniProtKB">
        <authorList>
            <consortium name="Ensembl"/>
        </authorList>
    </citation>
    <scope>IDENTIFICATION</scope>
</reference>
<dbReference type="AlphaFoldDB" id="A0A671DWD2"/>
<keyword evidence="4" id="KW-1185">Reference proteome</keyword>
<dbReference type="InterPro" id="IPR041898">
    <property type="entry name" value="MAGE_WH1"/>
</dbReference>
<reference evidence="4" key="3">
    <citation type="submission" date="2018-12" db="EMBL/GenBank/DDBJ databases">
        <title>G10K-VGP greater horseshoe bat female genome, primary haplotype.</title>
        <authorList>
            <person name="Teeling E."/>
            <person name="Myers G."/>
            <person name="Vernes S."/>
            <person name="Pippel M."/>
            <person name="Winkler S."/>
            <person name="Fedrigo O."/>
            <person name="Rhie A."/>
            <person name="Koren S."/>
            <person name="Phillippy A."/>
            <person name="Lewin H."/>
            <person name="Damas J."/>
            <person name="Howe K."/>
            <person name="Mountcastle J."/>
            <person name="Jarvis E.D."/>
        </authorList>
    </citation>
    <scope>NUCLEOTIDE SEQUENCE [LARGE SCALE GENOMIC DNA]</scope>
</reference>
<dbReference type="InterPro" id="IPR021072">
    <property type="entry name" value="MAGE_N"/>
</dbReference>
<evidence type="ECO:0000256" key="1">
    <source>
        <dbReference type="SAM" id="MobiDB-lite"/>
    </source>
</evidence>
<dbReference type="FunCoup" id="A0A671DWD2">
    <property type="interactions" value="122"/>
</dbReference>
<dbReference type="Gene3D" id="1.10.10.1210">
    <property type="entry name" value="MAGE homology domain, winged helix WH2 motif"/>
    <property type="match status" value="1"/>
</dbReference>
<dbReference type="InterPro" id="IPR037445">
    <property type="entry name" value="MAGE"/>
</dbReference>
<feature type="compositionally biased region" description="Low complexity" evidence="1">
    <location>
        <begin position="93"/>
        <end position="104"/>
    </location>
</feature>
<reference evidence="3 4" key="2">
    <citation type="journal article" date="2018" name="Annu Rev Anim Biosci">
        <title>Bat Biology, Genomes, and the Bat1K Project: To Generate Chromosome-Level Genomes for All Living Bat Species.</title>
        <authorList>
            <person name="Teeling E.C."/>
            <person name="Vernes S.C."/>
            <person name="Davalos L.M."/>
            <person name="Ray D.A."/>
            <person name="Gilbert M.T.P."/>
            <person name="Myers E."/>
        </authorList>
    </citation>
    <scope>NUCLEOTIDE SEQUENCE</scope>
</reference>
<evidence type="ECO:0000313" key="4">
    <source>
        <dbReference type="Proteomes" id="UP000472240"/>
    </source>
</evidence>
<protein>
    <recommendedName>
        <fullName evidence="2">MAGE domain-containing protein</fullName>
    </recommendedName>
</protein>
<feature type="compositionally biased region" description="Polar residues" evidence="1">
    <location>
        <begin position="39"/>
        <end position="55"/>
    </location>
</feature>
<dbReference type="GO" id="GO:0005634">
    <property type="term" value="C:nucleus"/>
    <property type="evidence" value="ECO:0007669"/>
    <property type="project" value="TreeGrafter"/>
</dbReference>
<dbReference type="PANTHER" id="PTHR11736:SF14">
    <property type="entry name" value="NSE3 HOMOLOG, SMC5-SMC6 COMPLEX COMPONENT"/>
    <property type="match status" value="1"/>
</dbReference>
<evidence type="ECO:0000259" key="2">
    <source>
        <dbReference type="PROSITE" id="PS50838"/>
    </source>
</evidence>
<dbReference type="Pfam" id="PF01454">
    <property type="entry name" value="MAGE"/>
    <property type="match status" value="1"/>
</dbReference>
<name>A0A671DWD2_RHIFE</name>
<dbReference type="Gene3D" id="1.10.10.1200">
    <property type="entry name" value="MAGE homology domain, winged helix WH1 motif"/>
    <property type="match status" value="1"/>
</dbReference>
<reference evidence="3 4" key="1">
    <citation type="journal article" date="2015" name="Annu Rev Anim Biosci">
        <title>The Genome 10K Project: a way forward.</title>
        <authorList>
            <person name="Koepfli K.P."/>
            <person name="Paten B."/>
            <person name="O'Brien S.J."/>
            <person name="Koepfli K.P."/>
            <person name="Paten B."/>
            <person name="Antunes A."/>
            <person name="Belov K."/>
            <person name="Bustamante C."/>
            <person name="Castoe T.A."/>
            <person name="Clawson H."/>
            <person name="Crawford A.J."/>
            <person name="Diekhans M."/>
            <person name="Distel D."/>
            <person name="Durbin R."/>
            <person name="Earl D."/>
            <person name="Fujita M.K."/>
            <person name="Gamble T."/>
            <person name="Georges A."/>
            <person name="Gemmell N."/>
            <person name="Gilbert M.T."/>
            <person name="Graves J.M."/>
            <person name="Green R.E."/>
            <person name="Hickey G."/>
            <person name="Jarvis E.D."/>
            <person name="Johnson W."/>
            <person name="Komissarov A."/>
            <person name="Korf I."/>
            <person name="Kuhn R."/>
            <person name="Larkin D.M."/>
            <person name="Lewin H."/>
            <person name="Lopez J.V."/>
            <person name="Ma J."/>
            <person name="Marques-Bonet T."/>
            <person name="Miller W."/>
            <person name="Murphy R."/>
            <person name="Pevzner P."/>
            <person name="Shapiro B."/>
            <person name="Steiner C."/>
            <person name="Tamazian G."/>
            <person name="Venkatesh B."/>
            <person name="Wang J."/>
            <person name="Wayne R."/>
            <person name="Wiley E."/>
            <person name="Yang H."/>
            <person name="Zhang G."/>
            <person name="Haussler D."/>
            <person name="Ryder O."/>
            <person name="O'Brien S.J."/>
        </authorList>
    </citation>
    <scope>NUCLEOTIDE SEQUENCE</scope>
</reference>
<dbReference type="FunFam" id="1.10.10.1200:FF:000007">
    <property type="entry name" value="Melanoma-associated antigen C2"/>
    <property type="match status" value="1"/>
</dbReference>
<dbReference type="InterPro" id="IPR041899">
    <property type="entry name" value="MAGE_WH2"/>
</dbReference>
<proteinExistence type="predicted"/>
<dbReference type="SMART" id="SM01373">
    <property type="entry name" value="MAGE"/>
    <property type="match status" value="1"/>
</dbReference>
<dbReference type="OMA" id="RGFPKIG"/>
<dbReference type="GeneTree" id="ENSGT00940000155485"/>
<sequence>MPRGQNSKLRAREKRRHNRAQTQGLKDTQAAPAVKEEAASSSSPACGDGPSTSAVDGTVPAPPSVPATTSAAAGLSCKRSDGRARNHVKKSKNSSQASTSSESSGQDLLDKKASILVQFLLNKYKMNELMKKADMLKVIHKRYRKEFPEILGKASEKLDLVFGLEVKEVKPNSQSYTLVCNTDDNGGGSLSSAWRFPTKGILMPLLGVIFLNGNRASKEEVWEFLNFLGIYDGKRHFIFGEPRKLIEDLVKEKYLECRQVPNSDPPSFEFLWGSRAYAETTKMRVLEFFSKINGTAPSDFPSHYEEAFRDEEERAR</sequence>
<accession>A0A671DWD2</accession>
<dbReference type="Pfam" id="PF12440">
    <property type="entry name" value="MAGE_N"/>
    <property type="match status" value="1"/>
</dbReference>
<gene>
    <name evidence="3" type="primary">LOC117019670</name>
</gene>
<dbReference type="InParanoid" id="A0A671DWD2"/>
<dbReference type="Proteomes" id="UP000472240">
    <property type="component" value="Chromosome 1"/>
</dbReference>
<dbReference type="PANTHER" id="PTHR11736">
    <property type="entry name" value="MELANOMA-ASSOCIATED ANTIGEN MAGE ANTIGEN"/>
    <property type="match status" value="1"/>
</dbReference>
<dbReference type="PROSITE" id="PS50838">
    <property type="entry name" value="MAGE"/>
    <property type="match status" value="1"/>
</dbReference>
<reference evidence="3" key="4">
    <citation type="submission" date="2025-08" db="UniProtKB">
        <authorList>
            <consortium name="Ensembl"/>
        </authorList>
    </citation>
    <scope>IDENTIFICATION</scope>
</reference>
<feature type="domain" description="MAGE" evidence="2">
    <location>
        <begin position="109"/>
        <end position="307"/>
    </location>
</feature>
<organism evidence="3 4">
    <name type="scientific">Rhinolophus ferrumequinum</name>
    <name type="common">Greater horseshoe bat</name>
    <dbReference type="NCBI Taxonomy" id="59479"/>
    <lineage>
        <taxon>Eukaryota</taxon>
        <taxon>Metazoa</taxon>
        <taxon>Chordata</taxon>
        <taxon>Craniata</taxon>
        <taxon>Vertebrata</taxon>
        <taxon>Euteleostomi</taxon>
        <taxon>Mammalia</taxon>
        <taxon>Eutheria</taxon>
        <taxon>Laurasiatheria</taxon>
        <taxon>Chiroptera</taxon>
        <taxon>Yinpterochiroptera</taxon>
        <taxon>Rhinolophoidea</taxon>
        <taxon>Rhinolophidae</taxon>
        <taxon>Rhinolophinae</taxon>
        <taxon>Rhinolophus</taxon>
    </lineage>
</organism>
<dbReference type="GO" id="GO:0000122">
    <property type="term" value="P:negative regulation of transcription by RNA polymerase II"/>
    <property type="evidence" value="ECO:0007669"/>
    <property type="project" value="TreeGrafter"/>
</dbReference>